<dbReference type="InterPro" id="IPR000182">
    <property type="entry name" value="GNAT_dom"/>
</dbReference>
<dbReference type="PROSITE" id="PS51186">
    <property type="entry name" value="GNAT"/>
    <property type="match status" value="1"/>
</dbReference>
<dbReference type="OrthoDB" id="758560at2"/>
<comment type="caution">
    <text evidence="2">The sequence shown here is derived from an EMBL/GenBank/DDBJ whole genome shotgun (WGS) entry which is preliminary data.</text>
</comment>
<reference evidence="2 3" key="1">
    <citation type="submission" date="2019-06" db="EMBL/GenBank/DDBJ databases">
        <title>Sorghum-associated microbial communities from plants grown in Nebraska, USA.</title>
        <authorList>
            <person name="Schachtman D."/>
        </authorList>
    </citation>
    <scope>NUCLEOTIDE SEQUENCE [LARGE SCALE GENOMIC DNA]</scope>
    <source>
        <strain evidence="2 3">1209</strain>
    </source>
</reference>
<dbReference type="Pfam" id="PF00583">
    <property type="entry name" value="Acetyltransf_1"/>
    <property type="match status" value="1"/>
</dbReference>
<accession>A0A561Q4J4</accession>
<dbReference type="AlphaFoldDB" id="A0A561Q4J4"/>
<name>A0A561Q4J4_9BACT</name>
<dbReference type="GO" id="GO:0016747">
    <property type="term" value="F:acyltransferase activity, transferring groups other than amino-acyl groups"/>
    <property type="evidence" value="ECO:0007669"/>
    <property type="project" value="InterPro"/>
</dbReference>
<dbReference type="CDD" id="cd04301">
    <property type="entry name" value="NAT_SF"/>
    <property type="match status" value="1"/>
</dbReference>
<sequence>MKIINSTREDISLIFSLYDAGTLLQKKAAQKQWLGFEPSLIEKEINEKRLWKIVEGDQIVCVFSIAFSDPAIWKEKDSDPAIYIHRIATHPDYHGNGYVKHIVAWSREYATENQKQFIRMDTGSGNDKLNNYYVSCGFNYLGVIATDDSPELPAHYKNGTSSLFEIQL</sequence>
<keyword evidence="3" id="KW-1185">Reference proteome</keyword>
<dbReference type="InterPro" id="IPR016181">
    <property type="entry name" value="Acyl_CoA_acyltransferase"/>
</dbReference>
<dbReference type="Gene3D" id="3.40.630.30">
    <property type="match status" value="1"/>
</dbReference>
<feature type="domain" description="N-acetyltransferase" evidence="1">
    <location>
        <begin position="1"/>
        <end position="159"/>
    </location>
</feature>
<protein>
    <submittedName>
        <fullName evidence="2">Acetyltransferase (GNAT) family protein</fullName>
    </submittedName>
</protein>
<evidence type="ECO:0000313" key="2">
    <source>
        <dbReference type="EMBL" id="TWF45284.1"/>
    </source>
</evidence>
<evidence type="ECO:0000313" key="3">
    <source>
        <dbReference type="Proteomes" id="UP000320811"/>
    </source>
</evidence>
<proteinExistence type="predicted"/>
<gene>
    <name evidence="2" type="ORF">FHW36_1011213</name>
</gene>
<dbReference type="RefSeq" id="WP_145663763.1">
    <property type="nucleotide sequence ID" value="NZ_VIWO01000001.1"/>
</dbReference>
<dbReference type="EMBL" id="VIWO01000001">
    <property type="protein sequence ID" value="TWF45284.1"/>
    <property type="molecule type" value="Genomic_DNA"/>
</dbReference>
<evidence type="ECO:0000259" key="1">
    <source>
        <dbReference type="PROSITE" id="PS51186"/>
    </source>
</evidence>
<organism evidence="2 3">
    <name type="scientific">Chitinophaga polysaccharea</name>
    <dbReference type="NCBI Taxonomy" id="1293035"/>
    <lineage>
        <taxon>Bacteria</taxon>
        <taxon>Pseudomonadati</taxon>
        <taxon>Bacteroidota</taxon>
        <taxon>Chitinophagia</taxon>
        <taxon>Chitinophagales</taxon>
        <taxon>Chitinophagaceae</taxon>
        <taxon>Chitinophaga</taxon>
    </lineage>
</organism>
<keyword evidence="2" id="KW-0808">Transferase</keyword>
<dbReference type="Proteomes" id="UP000320811">
    <property type="component" value="Unassembled WGS sequence"/>
</dbReference>
<dbReference type="SUPFAM" id="SSF55729">
    <property type="entry name" value="Acyl-CoA N-acyltransferases (Nat)"/>
    <property type="match status" value="1"/>
</dbReference>